<keyword evidence="3" id="KW-1185">Reference proteome</keyword>
<feature type="chain" id="PRO_5020549993" evidence="1">
    <location>
        <begin position="34"/>
        <end position="377"/>
    </location>
</feature>
<proteinExistence type="predicted"/>
<name>A0A4R4ZXF8_9ACTN</name>
<evidence type="ECO:0000313" key="3">
    <source>
        <dbReference type="Proteomes" id="UP000295124"/>
    </source>
</evidence>
<dbReference type="OrthoDB" id="5176722at2"/>
<sequence length="377" mass="39564">MEWLARAVNATVSRRVVLSAAASGLLATGCKPAADTTTPPLPVRAAGVYVFSGSLDGEAPPAGDGVLRTPHSTHWLESLALRTEVREPEAQQLGIPAFSVEPGQEIVIASFKVPGAPAYSGKTKATALVAAGKQTHPVDLFGAYDPVAEKYRVSDSQTVVACVPIGTQVELRATDAGRTVSLDLRTGKRGAGAALPSAYNAAPALGDDYQATGLLITQPRGKFEVDSGSYDLKVRIRSAAFGLTPWTPTRGWAPRGTTWAVLSGLAITAQTADSTGPKRNLLFVTAVLDLASTFQLTPAGGRRLAAPSARFKVPSIRTPNHSTDVPDLVWAVPDTFTRGVLRIAPHGSLTVDYANASVPAAWKQLPEAREFQVALKA</sequence>
<evidence type="ECO:0000313" key="2">
    <source>
        <dbReference type="EMBL" id="TDD63004.1"/>
    </source>
</evidence>
<dbReference type="RefSeq" id="WP_132164482.1">
    <property type="nucleotide sequence ID" value="NZ_SMKX01000003.1"/>
</dbReference>
<protein>
    <submittedName>
        <fullName evidence="2">Uncharacterized protein</fullName>
    </submittedName>
</protein>
<gene>
    <name evidence="2" type="ORF">E1263_01460</name>
</gene>
<dbReference type="Proteomes" id="UP000295124">
    <property type="component" value="Unassembled WGS sequence"/>
</dbReference>
<feature type="signal peptide" evidence="1">
    <location>
        <begin position="1"/>
        <end position="33"/>
    </location>
</feature>
<organism evidence="2 3">
    <name type="scientific">Kribbella antibiotica</name>
    <dbReference type="NCBI Taxonomy" id="190195"/>
    <lineage>
        <taxon>Bacteria</taxon>
        <taxon>Bacillati</taxon>
        <taxon>Actinomycetota</taxon>
        <taxon>Actinomycetes</taxon>
        <taxon>Propionibacteriales</taxon>
        <taxon>Kribbellaceae</taxon>
        <taxon>Kribbella</taxon>
    </lineage>
</organism>
<reference evidence="2 3" key="1">
    <citation type="submission" date="2019-03" db="EMBL/GenBank/DDBJ databases">
        <title>Draft genome sequences of novel Actinobacteria.</title>
        <authorList>
            <person name="Sahin N."/>
            <person name="Ay H."/>
            <person name="Saygin H."/>
        </authorList>
    </citation>
    <scope>NUCLEOTIDE SEQUENCE [LARGE SCALE GENOMIC DNA]</scope>
    <source>
        <strain evidence="2 3">JCM 13523</strain>
    </source>
</reference>
<accession>A0A4R4ZXF8</accession>
<dbReference type="EMBL" id="SMKX01000003">
    <property type="protein sequence ID" value="TDD63004.1"/>
    <property type="molecule type" value="Genomic_DNA"/>
</dbReference>
<evidence type="ECO:0000256" key="1">
    <source>
        <dbReference type="SAM" id="SignalP"/>
    </source>
</evidence>
<dbReference type="AlphaFoldDB" id="A0A4R4ZXF8"/>
<comment type="caution">
    <text evidence="2">The sequence shown here is derived from an EMBL/GenBank/DDBJ whole genome shotgun (WGS) entry which is preliminary data.</text>
</comment>
<keyword evidence="1" id="KW-0732">Signal</keyword>
<dbReference type="PROSITE" id="PS51257">
    <property type="entry name" value="PROKAR_LIPOPROTEIN"/>
    <property type="match status" value="1"/>
</dbReference>